<reference evidence="8" key="1">
    <citation type="journal article" date="2019" name="Int. J. Syst. Evol. Microbiol.">
        <title>The Global Catalogue of Microorganisms (GCM) 10K type strain sequencing project: providing services to taxonomists for standard genome sequencing and annotation.</title>
        <authorList>
            <consortium name="The Broad Institute Genomics Platform"/>
            <consortium name="The Broad Institute Genome Sequencing Center for Infectious Disease"/>
            <person name="Wu L."/>
            <person name="Ma J."/>
        </authorList>
    </citation>
    <scope>NUCLEOTIDE SEQUENCE [LARGE SCALE GENOMIC DNA]</scope>
    <source>
        <strain evidence="8">CGMCC 4.1469</strain>
    </source>
</reference>
<evidence type="ECO:0000256" key="6">
    <source>
        <dbReference type="SAM" id="Phobius"/>
    </source>
</evidence>
<evidence type="ECO:0000256" key="3">
    <source>
        <dbReference type="ARBA" id="ARBA00022989"/>
    </source>
</evidence>
<dbReference type="InterPro" id="IPR014743">
    <property type="entry name" value="Cl-channel_core"/>
</dbReference>
<proteinExistence type="predicted"/>
<dbReference type="SUPFAM" id="SSF81340">
    <property type="entry name" value="Clc chloride channel"/>
    <property type="match status" value="1"/>
</dbReference>
<evidence type="ECO:0000256" key="2">
    <source>
        <dbReference type="ARBA" id="ARBA00022692"/>
    </source>
</evidence>
<keyword evidence="3 6" id="KW-1133">Transmembrane helix</keyword>
<feature type="region of interest" description="Disordered" evidence="5">
    <location>
        <begin position="1"/>
        <end position="21"/>
    </location>
</feature>
<feature type="transmembrane region" description="Helical" evidence="6">
    <location>
        <begin position="171"/>
        <end position="198"/>
    </location>
</feature>
<keyword evidence="4 6" id="KW-0472">Membrane</keyword>
<evidence type="ECO:0000256" key="5">
    <source>
        <dbReference type="SAM" id="MobiDB-lite"/>
    </source>
</evidence>
<dbReference type="RefSeq" id="WP_313767525.1">
    <property type="nucleotide sequence ID" value="NZ_BAAAVH010000026.1"/>
</dbReference>
<accession>A0ABW1FB67</accession>
<feature type="transmembrane region" description="Helical" evidence="6">
    <location>
        <begin position="253"/>
        <end position="270"/>
    </location>
</feature>
<dbReference type="InterPro" id="IPR050368">
    <property type="entry name" value="ClC-type_chloride_channel"/>
</dbReference>
<feature type="transmembrane region" description="Helical" evidence="6">
    <location>
        <begin position="82"/>
        <end position="102"/>
    </location>
</feature>
<evidence type="ECO:0000313" key="8">
    <source>
        <dbReference type="Proteomes" id="UP001596067"/>
    </source>
</evidence>
<evidence type="ECO:0000256" key="1">
    <source>
        <dbReference type="ARBA" id="ARBA00004141"/>
    </source>
</evidence>
<comment type="subcellular location">
    <subcellularLocation>
        <location evidence="1">Membrane</location>
        <topology evidence="1">Multi-pass membrane protein</topology>
    </subcellularLocation>
</comment>
<dbReference type="InterPro" id="IPR001807">
    <property type="entry name" value="ClC"/>
</dbReference>
<protein>
    <submittedName>
        <fullName evidence="7">Chloride channel protein</fullName>
    </submittedName>
</protein>
<feature type="transmembrane region" description="Helical" evidence="6">
    <location>
        <begin position="384"/>
        <end position="402"/>
    </location>
</feature>
<keyword evidence="8" id="KW-1185">Reference proteome</keyword>
<dbReference type="Proteomes" id="UP001596067">
    <property type="component" value="Unassembled WGS sequence"/>
</dbReference>
<gene>
    <name evidence="7" type="ORF">ACFP0N_36875</name>
</gene>
<feature type="transmembrane region" description="Helical" evidence="6">
    <location>
        <begin position="210"/>
        <end position="233"/>
    </location>
</feature>
<name>A0ABW1FB67_9ACTN</name>
<organism evidence="7 8">
    <name type="scientific">Kitasatospora aburaviensis</name>
    <dbReference type="NCBI Taxonomy" id="67265"/>
    <lineage>
        <taxon>Bacteria</taxon>
        <taxon>Bacillati</taxon>
        <taxon>Actinomycetota</taxon>
        <taxon>Actinomycetes</taxon>
        <taxon>Kitasatosporales</taxon>
        <taxon>Streptomycetaceae</taxon>
        <taxon>Kitasatospora</taxon>
    </lineage>
</organism>
<sequence>MPAGPPAEPTGPTGATEPAAAPQSPFAIVRSRGYVSILVISALLGVPISAGAFGFLALVSELQSLVFDDLPKGLGFHGTPDWWAIPLLAVAGVLVALTIRYLPGGGGHKPAEGLKTGGTPSVAAVPGVALAAITSLSLGVVLGPEAPLIALGGGLAVGAIKLLKRDAPPSAVGVIGAAGSFAAISELLGSPLVGAFLLMEASGLGGPMMGVVLVPGLLSAGIGSLIFTGLGSWTGLGTYSLVLSQPPAAGRPTLGEFLWAVVAGVVAALLGEAIRRSALALQNVVDRHRLPLTVLMGLAVGVIALLYAEITDRPITGVLFSGQDALGPLLADSAGYTVATLVVLVVCKSLAYCASMSAFRGGPVFPAIFTGAAGGLALSHLPGMGTTAGFAVGIGAMAVAMLKLPMTAVMLATLLLGTDGLTVMPLVIVAVVVSYVGTMRLARLPVGPPPGARPQRAAPAG</sequence>
<dbReference type="EMBL" id="JBHSOD010000086">
    <property type="protein sequence ID" value="MFC5890541.1"/>
    <property type="molecule type" value="Genomic_DNA"/>
</dbReference>
<feature type="transmembrane region" description="Helical" evidence="6">
    <location>
        <begin position="122"/>
        <end position="142"/>
    </location>
</feature>
<dbReference type="Pfam" id="PF00654">
    <property type="entry name" value="Voltage_CLC"/>
    <property type="match status" value="1"/>
</dbReference>
<dbReference type="Gene3D" id="1.10.3080.10">
    <property type="entry name" value="Clc chloride channel"/>
    <property type="match status" value="1"/>
</dbReference>
<comment type="caution">
    <text evidence="7">The sequence shown here is derived from an EMBL/GenBank/DDBJ whole genome shotgun (WGS) entry which is preliminary data.</text>
</comment>
<feature type="transmembrane region" description="Helical" evidence="6">
    <location>
        <begin position="328"/>
        <end position="347"/>
    </location>
</feature>
<dbReference type="CDD" id="cd00400">
    <property type="entry name" value="Voltage_gated_ClC"/>
    <property type="match status" value="1"/>
</dbReference>
<feature type="compositionally biased region" description="Low complexity" evidence="5">
    <location>
        <begin position="10"/>
        <end position="21"/>
    </location>
</feature>
<feature type="transmembrane region" description="Helical" evidence="6">
    <location>
        <begin position="34"/>
        <end position="62"/>
    </location>
</feature>
<feature type="transmembrane region" description="Helical" evidence="6">
    <location>
        <begin position="359"/>
        <end position="378"/>
    </location>
</feature>
<dbReference type="PANTHER" id="PTHR43427">
    <property type="entry name" value="CHLORIDE CHANNEL PROTEIN CLC-E"/>
    <property type="match status" value="1"/>
</dbReference>
<feature type="transmembrane region" description="Helical" evidence="6">
    <location>
        <begin position="290"/>
        <end position="308"/>
    </location>
</feature>
<evidence type="ECO:0000313" key="7">
    <source>
        <dbReference type="EMBL" id="MFC5890541.1"/>
    </source>
</evidence>
<evidence type="ECO:0000256" key="4">
    <source>
        <dbReference type="ARBA" id="ARBA00023136"/>
    </source>
</evidence>
<keyword evidence="2 6" id="KW-0812">Transmembrane</keyword>
<feature type="transmembrane region" description="Helical" evidence="6">
    <location>
        <begin position="414"/>
        <end position="436"/>
    </location>
</feature>